<dbReference type="EMBL" id="JAHXZJ010001864">
    <property type="protein sequence ID" value="KAH0549455.1"/>
    <property type="molecule type" value="Genomic_DNA"/>
</dbReference>
<dbReference type="Gene3D" id="2.130.10.30">
    <property type="entry name" value="Regulator of chromosome condensation 1/beta-lactamase-inhibitor protein II"/>
    <property type="match status" value="1"/>
</dbReference>
<keyword evidence="1" id="KW-0344">Guanine-nucleotide releasing factor</keyword>
<evidence type="ECO:0000313" key="6">
    <source>
        <dbReference type="Proteomes" id="UP000826195"/>
    </source>
</evidence>
<evidence type="ECO:0000256" key="1">
    <source>
        <dbReference type="ARBA" id="ARBA00022658"/>
    </source>
</evidence>
<dbReference type="PROSITE" id="PS50097">
    <property type="entry name" value="BTB"/>
    <property type="match status" value="1"/>
</dbReference>
<feature type="repeat" description="RCC1" evidence="3">
    <location>
        <begin position="100"/>
        <end position="152"/>
    </location>
</feature>
<feature type="repeat" description="RCC1" evidence="3">
    <location>
        <begin position="206"/>
        <end position="257"/>
    </location>
</feature>
<evidence type="ECO:0000259" key="4">
    <source>
        <dbReference type="PROSITE" id="PS50097"/>
    </source>
</evidence>
<gene>
    <name evidence="5" type="ORF">KQX54_009417</name>
</gene>
<dbReference type="Pfam" id="PF25390">
    <property type="entry name" value="WD40_RLD"/>
    <property type="match status" value="1"/>
</dbReference>
<proteinExistence type="predicted"/>
<dbReference type="CDD" id="cd18298">
    <property type="entry name" value="BTB_POZ_RCBTB1_2"/>
    <property type="match status" value="1"/>
</dbReference>
<evidence type="ECO:0000256" key="2">
    <source>
        <dbReference type="ARBA" id="ARBA00022737"/>
    </source>
</evidence>
<dbReference type="SUPFAM" id="SSF50985">
    <property type="entry name" value="RCC1/BLIP-II"/>
    <property type="match status" value="1"/>
</dbReference>
<organism evidence="5 6">
    <name type="scientific">Cotesia glomerata</name>
    <name type="common">Lepidopteran parasitic wasp</name>
    <name type="synonym">Apanteles glomeratus</name>
    <dbReference type="NCBI Taxonomy" id="32391"/>
    <lineage>
        <taxon>Eukaryota</taxon>
        <taxon>Metazoa</taxon>
        <taxon>Ecdysozoa</taxon>
        <taxon>Arthropoda</taxon>
        <taxon>Hexapoda</taxon>
        <taxon>Insecta</taxon>
        <taxon>Pterygota</taxon>
        <taxon>Neoptera</taxon>
        <taxon>Endopterygota</taxon>
        <taxon>Hymenoptera</taxon>
        <taxon>Apocrita</taxon>
        <taxon>Ichneumonoidea</taxon>
        <taxon>Braconidae</taxon>
        <taxon>Microgastrinae</taxon>
        <taxon>Cotesia</taxon>
    </lineage>
</organism>
<dbReference type="SMART" id="SM00225">
    <property type="entry name" value="BTB"/>
    <property type="match status" value="1"/>
</dbReference>
<feature type="repeat" description="RCC1" evidence="3">
    <location>
        <begin position="47"/>
        <end position="99"/>
    </location>
</feature>
<keyword evidence="2" id="KW-0677">Repeat</keyword>
<dbReference type="InterPro" id="IPR000408">
    <property type="entry name" value="Reg_chr_condens"/>
</dbReference>
<feature type="domain" description="BTB" evidence="4">
    <location>
        <begin position="377"/>
        <end position="444"/>
    </location>
</feature>
<protein>
    <recommendedName>
        <fullName evidence="4">BTB domain-containing protein</fullName>
    </recommendedName>
</protein>
<comment type="caution">
    <text evidence="5">The sequence shown here is derived from an EMBL/GenBank/DDBJ whole genome shotgun (WGS) entry which is preliminary data.</text>
</comment>
<dbReference type="InterPro" id="IPR011333">
    <property type="entry name" value="SKP1/BTB/POZ_sf"/>
</dbReference>
<dbReference type="Pfam" id="PF00651">
    <property type="entry name" value="BTB"/>
    <property type="match status" value="1"/>
</dbReference>
<evidence type="ECO:0000256" key="3">
    <source>
        <dbReference type="PROSITE-ProRule" id="PRU00235"/>
    </source>
</evidence>
<dbReference type="CDD" id="cd18498">
    <property type="entry name" value="BACK_RCBTB1_2"/>
    <property type="match status" value="1"/>
</dbReference>
<sequence length="538" mass="58615">MTNIMASVDLKNWPILSLLNREFISEIHTILVFGLLGNEVLIVTKDGKVYALGSNTSGCLGTGDTHSTLYPVKIEALTLKGVKTFAFGVGPHVLALTNKGEVYSWGHNGYCELGNGSSNQNPLPSKVASNFEDKPIVAIACGSHHSLALTEDGEVYGWGQNTCGQVGSGISTNQNTPRKINSGLAGKKIIQISCGQTSSVAVTNNGEVYAWGNNSVGQLGVGTYINQLSPQKVTGLTGIVIAKVVCGYSHTMALSDEGDVYVWGGNGYGQLGLGTKSNACQPVKLTIGDMGRVSDIAAIHCNHISAALAEGGKIYMWGQCRGQTVTTPTVTPLLHLHDVLACYSTPSVMHEPLVLYAEDETSILDCLKQAFDDSTHSDLTIQVQGKPIYVHKAVLKIRCQYFRSMFQEHWTENNQSVIVHDEFSYDVYRSFLKYLYTDQVDLPPENALELMYLANAYFETQLKGKCVQMIKRGITINNVAFLYKTAIEYSSKELEDFCFKFALNHMTAVIQTSHFSKLDEATLKTFITKAAHAGAFKT</sequence>
<dbReference type="InterPro" id="IPR000210">
    <property type="entry name" value="BTB/POZ_dom"/>
</dbReference>
<dbReference type="InterPro" id="IPR051553">
    <property type="entry name" value="Ran_GTPase-activating"/>
</dbReference>
<feature type="repeat" description="RCC1" evidence="3">
    <location>
        <begin position="153"/>
        <end position="205"/>
    </location>
</feature>
<dbReference type="PROSITE" id="PS50012">
    <property type="entry name" value="RCC1_3"/>
    <property type="match status" value="5"/>
</dbReference>
<evidence type="ECO:0000313" key="5">
    <source>
        <dbReference type="EMBL" id="KAH0549455.1"/>
    </source>
</evidence>
<dbReference type="SUPFAM" id="SSF54695">
    <property type="entry name" value="POZ domain"/>
    <property type="match status" value="1"/>
</dbReference>
<dbReference type="PROSITE" id="PS00626">
    <property type="entry name" value="RCC1_2"/>
    <property type="match status" value="1"/>
</dbReference>
<dbReference type="PANTHER" id="PTHR45982">
    <property type="entry name" value="REGULATOR OF CHROMOSOME CONDENSATION"/>
    <property type="match status" value="1"/>
</dbReference>
<dbReference type="Proteomes" id="UP000826195">
    <property type="component" value="Unassembled WGS sequence"/>
</dbReference>
<dbReference type="Pfam" id="PF00415">
    <property type="entry name" value="RCC1"/>
    <property type="match status" value="1"/>
</dbReference>
<dbReference type="InterPro" id="IPR009091">
    <property type="entry name" value="RCC1/BLIP-II"/>
</dbReference>
<dbReference type="AlphaFoldDB" id="A0AAV7I9N3"/>
<dbReference type="InterPro" id="IPR058923">
    <property type="entry name" value="RCC1-like_dom"/>
</dbReference>
<name>A0AAV7I9N3_COTGL</name>
<dbReference type="Gene3D" id="3.30.710.10">
    <property type="entry name" value="Potassium Channel Kv1.1, Chain A"/>
    <property type="match status" value="1"/>
</dbReference>
<feature type="repeat" description="RCC1" evidence="3">
    <location>
        <begin position="258"/>
        <end position="298"/>
    </location>
</feature>
<reference evidence="5 6" key="1">
    <citation type="journal article" date="2021" name="J. Hered.">
        <title>A chromosome-level genome assembly of the parasitoid wasp, Cotesia glomerata (Hymenoptera: Braconidae).</title>
        <authorList>
            <person name="Pinto B.J."/>
            <person name="Weis J.J."/>
            <person name="Gamble T."/>
            <person name="Ode P.J."/>
            <person name="Paul R."/>
            <person name="Zaspel J.M."/>
        </authorList>
    </citation>
    <scope>NUCLEOTIDE SEQUENCE [LARGE SCALE GENOMIC DNA]</scope>
    <source>
        <strain evidence="5">CgM1</strain>
    </source>
</reference>
<keyword evidence="6" id="KW-1185">Reference proteome</keyword>
<dbReference type="PANTHER" id="PTHR45982:SF1">
    <property type="entry name" value="REGULATOR OF CHROMOSOME CONDENSATION"/>
    <property type="match status" value="1"/>
</dbReference>
<accession>A0AAV7I9N3</accession>
<dbReference type="PRINTS" id="PR00633">
    <property type="entry name" value="RCCNDNSATION"/>
</dbReference>